<reference evidence="7 8" key="1">
    <citation type="submission" date="2024-01" db="EMBL/GenBank/DDBJ databases">
        <authorList>
            <person name="Waweru B."/>
        </authorList>
    </citation>
    <scope>NUCLEOTIDE SEQUENCE [LARGE SCALE GENOMIC DNA]</scope>
</reference>
<evidence type="ECO:0000256" key="5">
    <source>
        <dbReference type="SAM" id="MobiDB-lite"/>
    </source>
</evidence>
<feature type="region of interest" description="Disordered" evidence="5">
    <location>
        <begin position="24"/>
        <end position="47"/>
    </location>
</feature>
<keyword evidence="2" id="KW-0238">DNA-binding</keyword>
<organism evidence="7 8">
    <name type="scientific">Dovyalis caffra</name>
    <dbReference type="NCBI Taxonomy" id="77055"/>
    <lineage>
        <taxon>Eukaryota</taxon>
        <taxon>Viridiplantae</taxon>
        <taxon>Streptophyta</taxon>
        <taxon>Embryophyta</taxon>
        <taxon>Tracheophyta</taxon>
        <taxon>Spermatophyta</taxon>
        <taxon>Magnoliopsida</taxon>
        <taxon>eudicotyledons</taxon>
        <taxon>Gunneridae</taxon>
        <taxon>Pentapetalae</taxon>
        <taxon>rosids</taxon>
        <taxon>fabids</taxon>
        <taxon>Malpighiales</taxon>
        <taxon>Salicaceae</taxon>
        <taxon>Flacourtieae</taxon>
        <taxon>Dovyalis</taxon>
    </lineage>
</organism>
<sequence>MATKNHGRFGMPLEGLTTRTYSSLPISKMSPTTSRTNHQVGSSGGTWHDEGRYKRSGWLGIQWVVKTFNYKNPKSKARNGAWMMHEYDLVANDIVGTPTVTVVCRLRKKQPGRKRRLDDEEESDDDMDKNCKRSTCDRVAMSTTTVS</sequence>
<evidence type="ECO:0000313" key="8">
    <source>
        <dbReference type="Proteomes" id="UP001314170"/>
    </source>
</evidence>
<dbReference type="EMBL" id="CAWUPB010001116">
    <property type="protein sequence ID" value="CAK7338410.1"/>
    <property type="molecule type" value="Genomic_DNA"/>
</dbReference>
<evidence type="ECO:0000256" key="2">
    <source>
        <dbReference type="ARBA" id="ARBA00023125"/>
    </source>
</evidence>
<proteinExistence type="predicted"/>
<keyword evidence="4" id="KW-0539">Nucleus</keyword>
<feature type="region of interest" description="Disordered" evidence="5">
    <location>
        <begin position="108"/>
        <end position="132"/>
    </location>
</feature>
<dbReference type="Gene3D" id="2.170.150.80">
    <property type="entry name" value="NAC domain"/>
    <property type="match status" value="1"/>
</dbReference>
<accession>A0AAV1RRC0</accession>
<evidence type="ECO:0000259" key="6">
    <source>
        <dbReference type="PROSITE" id="PS51005"/>
    </source>
</evidence>
<keyword evidence="1" id="KW-0805">Transcription regulation</keyword>
<evidence type="ECO:0000256" key="3">
    <source>
        <dbReference type="ARBA" id="ARBA00023163"/>
    </source>
</evidence>
<feature type="domain" description="NAC" evidence="6">
    <location>
        <begin position="1"/>
        <end position="109"/>
    </location>
</feature>
<dbReference type="GO" id="GO:0006355">
    <property type="term" value="P:regulation of DNA-templated transcription"/>
    <property type="evidence" value="ECO:0007669"/>
    <property type="project" value="InterPro"/>
</dbReference>
<protein>
    <recommendedName>
        <fullName evidence="6">NAC domain-containing protein</fullName>
    </recommendedName>
</protein>
<gene>
    <name evidence="7" type="ORF">DCAF_LOCUS13457</name>
</gene>
<name>A0AAV1RRC0_9ROSI</name>
<dbReference type="AlphaFoldDB" id="A0AAV1RRC0"/>
<dbReference type="InterPro" id="IPR036093">
    <property type="entry name" value="NAC_dom_sf"/>
</dbReference>
<dbReference type="PROSITE" id="PS51005">
    <property type="entry name" value="NAC"/>
    <property type="match status" value="1"/>
</dbReference>
<evidence type="ECO:0000256" key="4">
    <source>
        <dbReference type="ARBA" id="ARBA00023242"/>
    </source>
</evidence>
<feature type="compositionally biased region" description="Polar residues" evidence="5">
    <location>
        <begin position="24"/>
        <end position="41"/>
    </location>
</feature>
<evidence type="ECO:0000256" key="1">
    <source>
        <dbReference type="ARBA" id="ARBA00023015"/>
    </source>
</evidence>
<comment type="caution">
    <text evidence="7">The sequence shown here is derived from an EMBL/GenBank/DDBJ whole genome shotgun (WGS) entry which is preliminary data.</text>
</comment>
<dbReference type="SUPFAM" id="SSF101941">
    <property type="entry name" value="NAC domain"/>
    <property type="match status" value="1"/>
</dbReference>
<dbReference type="Proteomes" id="UP001314170">
    <property type="component" value="Unassembled WGS sequence"/>
</dbReference>
<keyword evidence="8" id="KW-1185">Reference proteome</keyword>
<dbReference type="InterPro" id="IPR003441">
    <property type="entry name" value="NAC-dom"/>
</dbReference>
<evidence type="ECO:0000313" key="7">
    <source>
        <dbReference type="EMBL" id="CAK7338410.1"/>
    </source>
</evidence>
<keyword evidence="3" id="KW-0804">Transcription</keyword>
<dbReference type="GO" id="GO:0003677">
    <property type="term" value="F:DNA binding"/>
    <property type="evidence" value="ECO:0007669"/>
    <property type="project" value="UniProtKB-KW"/>
</dbReference>